<evidence type="ECO:0008006" key="3">
    <source>
        <dbReference type="Google" id="ProtNLM"/>
    </source>
</evidence>
<evidence type="ECO:0000313" key="1">
    <source>
        <dbReference type="EMBL" id="MET3615964.1"/>
    </source>
</evidence>
<dbReference type="Proteomes" id="UP001549047">
    <property type="component" value="Unassembled WGS sequence"/>
</dbReference>
<organism evidence="1 2">
    <name type="scientific">Rhizobium aquaticum</name>
    <dbReference type="NCBI Taxonomy" id="1549636"/>
    <lineage>
        <taxon>Bacteria</taxon>
        <taxon>Pseudomonadati</taxon>
        <taxon>Pseudomonadota</taxon>
        <taxon>Alphaproteobacteria</taxon>
        <taxon>Hyphomicrobiales</taxon>
        <taxon>Rhizobiaceae</taxon>
        <taxon>Rhizobium/Agrobacterium group</taxon>
        <taxon>Rhizobium</taxon>
    </lineage>
</organism>
<dbReference type="EMBL" id="JBEPMB010000010">
    <property type="protein sequence ID" value="MET3615964.1"/>
    <property type="molecule type" value="Genomic_DNA"/>
</dbReference>
<gene>
    <name evidence="1" type="ORF">ABID16_004311</name>
</gene>
<dbReference type="RefSeq" id="WP_354558422.1">
    <property type="nucleotide sequence ID" value="NZ_JBEPMB010000010.1"/>
</dbReference>
<comment type="caution">
    <text evidence="1">The sequence shown here is derived from an EMBL/GenBank/DDBJ whole genome shotgun (WGS) entry which is preliminary data.</text>
</comment>
<accession>A0ABV2J840</accession>
<protein>
    <recommendedName>
        <fullName evidence="3">Glycosyltransferase 2-like domain-containing protein</fullName>
    </recommendedName>
</protein>
<proteinExistence type="predicted"/>
<reference evidence="1 2" key="1">
    <citation type="submission" date="2024-06" db="EMBL/GenBank/DDBJ databases">
        <title>Genomic Encyclopedia of Type Strains, Phase IV (KMG-IV): sequencing the most valuable type-strain genomes for metagenomic binning, comparative biology and taxonomic classification.</title>
        <authorList>
            <person name="Goeker M."/>
        </authorList>
    </citation>
    <scope>NUCLEOTIDE SEQUENCE [LARGE SCALE GENOMIC DNA]</scope>
    <source>
        <strain evidence="1 2">DSM 29780</strain>
    </source>
</reference>
<name>A0ABV2J840_9HYPH</name>
<sequence>MPSNRDFANSRRAIETAVAFCEARDAVLIVSDNSRDAEKAAYWQGRSPVLHYIPEAPIAATDNQLSALGAARTPFLLQIGDDDEIFSNPEVVPVDLGALGDDYIGVKPVTEMFLPGMGPVRRQEFGLEKDDPGLRLRDYLAYSDGSNVAYYSIFRTAPFMDLTRFFLSRHPTRGGFCDWQLAFAFWVIGKLKSDPSIIYRYNASQWSTEEVVRESALKSYLAAGLTAEFQKYKSLIRGLDFYVFISRKNAGLTAEAITKLQNGEASDLIDLGLDQILRMPDGTPDTGLALARKARGERNASVKYLSGCAVLEQFVPGLQLKYVSFLKAAISGT</sequence>
<evidence type="ECO:0000313" key="2">
    <source>
        <dbReference type="Proteomes" id="UP001549047"/>
    </source>
</evidence>
<keyword evidence="2" id="KW-1185">Reference proteome</keyword>